<dbReference type="GO" id="GO:0006696">
    <property type="term" value="P:ergosterol biosynthetic process"/>
    <property type="evidence" value="ECO:0007669"/>
    <property type="project" value="TreeGrafter"/>
</dbReference>
<dbReference type="EMBL" id="SPRX01000049">
    <property type="protein sequence ID" value="TIC63365.1"/>
    <property type="molecule type" value="Genomic_DNA"/>
</dbReference>
<keyword evidence="4" id="KW-0444">Lipid biosynthesis</keyword>
<evidence type="ECO:0000256" key="13">
    <source>
        <dbReference type="ARBA" id="ARBA00023166"/>
    </source>
</evidence>
<evidence type="ECO:0000256" key="20">
    <source>
        <dbReference type="SAM" id="Phobius"/>
    </source>
</evidence>
<evidence type="ECO:0000256" key="17">
    <source>
        <dbReference type="ARBA" id="ARBA00074394"/>
    </source>
</evidence>
<evidence type="ECO:0000313" key="22">
    <source>
        <dbReference type="Proteomes" id="UP000310708"/>
    </source>
</evidence>
<feature type="transmembrane region" description="Helical" evidence="20">
    <location>
        <begin position="302"/>
        <end position="321"/>
    </location>
</feature>
<comment type="subcellular location">
    <subcellularLocation>
        <location evidence="1">Membrane</location>
        <topology evidence="1">Multi-pass membrane protein</topology>
    </subcellularLocation>
</comment>
<name>A0A4T0TD96_9BASI</name>
<evidence type="ECO:0000256" key="18">
    <source>
        <dbReference type="ARBA" id="ARBA00077841"/>
    </source>
</evidence>
<accession>A0A4T0TD96</accession>
<keyword evidence="10" id="KW-0756">Sterol biosynthesis</keyword>
<feature type="transmembrane region" description="Helical" evidence="20">
    <location>
        <begin position="369"/>
        <end position="395"/>
    </location>
</feature>
<dbReference type="GO" id="GO:0005789">
    <property type="term" value="C:endoplasmic reticulum membrane"/>
    <property type="evidence" value="ECO:0007669"/>
    <property type="project" value="TreeGrafter"/>
</dbReference>
<evidence type="ECO:0000256" key="16">
    <source>
        <dbReference type="ARBA" id="ARBA00060638"/>
    </source>
</evidence>
<reference evidence="21 22" key="1">
    <citation type="submission" date="2019-03" db="EMBL/GenBank/DDBJ databases">
        <title>Sequencing 25 genomes of Wallemia mellicola.</title>
        <authorList>
            <person name="Gostincar C."/>
        </authorList>
    </citation>
    <scope>NUCLEOTIDE SEQUENCE [LARGE SCALE GENOMIC DNA]</scope>
    <source>
        <strain evidence="21 22">EXF-757</strain>
    </source>
</reference>
<dbReference type="Gene3D" id="1.20.120.1630">
    <property type="match status" value="1"/>
</dbReference>
<evidence type="ECO:0000256" key="2">
    <source>
        <dbReference type="ARBA" id="ARBA00005402"/>
    </source>
</evidence>
<dbReference type="PANTHER" id="PTHR21257:SF52">
    <property type="entry name" value="DELTA(14)-STEROL REDUCTASE TM7SF2"/>
    <property type="match status" value="1"/>
</dbReference>
<keyword evidence="5 20" id="KW-0812">Transmembrane</keyword>
<keyword evidence="13" id="KW-1207">Sterol metabolism</keyword>
<dbReference type="Pfam" id="PF01222">
    <property type="entry name" value="ERG4_ERG24"/>
    <property type="match status" value="1"/>
</dbReference>
<keyword evidence="7" id="KW-0752">Steroid biosynthesis</keyword>
<evidence type="ECO:0000256" key="12">
    <source>
        <dbReference type="ARBA" id="ARBA00023136"/>
    </source>
</evidence>
<dbReference type="FunFam" id="1.20.120.1630:FF:000009">
    <property type="entry name" value="C-14 sterol reductase"/>
    <property type="match status" value="1"/>
</dbReference>
<evidence type="ECO:0000256" key="3">
    <source>
        <dbReference type="ARBA" id="ARBA00012413"/>
    </source>
</evidence>
<protein>
    <recommendedName>
        <fullName evidence="17">Delta(14)-sterol reductase ERG24</fullName>
        <ecNumber evidence="3">1.3.1.70</ecNumber>
    </recommendedName>
    <alternativeName>
        <fullName evidence="19">C-14 sterol reductase ERG24</fullName>
    </alternativeName>
    <alternativeName>
        <fullName evidence="18">Sterol C14-reductase ERG24</fullName>
    </alternativeName>
</protein>
<keyword evidence="6" id="KW-0521">NADP</keyword>
<proteinExistence type="inferred from homology"/>
<keyword evidence="8 20" id="KW-1133">Transmembrane helix</keyword>
<comment type="caution">
    <text evidence="21">The sequence shown here is derived from an EMBL/GenBank/DDBJ whole genome shotgun (WGS) entry which is preliminary data.</text>
</comment>
<evidence type="ECO:0000256" key="1">
    <source>
        <dbReference type="ARBA" id="ARBA00004141"/>
    </source>
</evidence>
<dbReference type="AlphaFoldDB" id="A0A4T0TD96"/>
<feature type="transmembrane region" description="Helical" evidence="20">
    <location>
        <begin position="233"/>
        <end position="252"/>
    </location>
</feature>
<dbReference type="EC" id="1.3.1.70" evidence="3"/>
<keyword evidence="11" id="KW-0443">Lipid metabolism</keyword>
<evidence type="ECO:0000256" key="9">
    <source>
        <dbReference type="ARBA" id="ARBA00023002"/>
    </source>
</evidence>
<dbReference type="InterPro" id="IPR001171">
    <property type="entry name" value="ERG24_DHCR-like"/>
</dbReference>
<keyword evidence="9" id="KW-0560">Oxidoreductase</keyword>
<comment type="pathway">
    <text evidence="16">Steroid biosynthesis; zymosterol biosynthesis; zymosterol from lanosterol: step 2/6.</text>
</comment>
<evidence type="ECO:0000256" key="6">
    <source>
        <dbReference type="ARBA" id="ARBA00022857"/>
    </source>
</evidence>
<sequence length="447" mass="50980">MTISMSKAARNPDYASLNPQTKEYSFYGPLGTSAITIIAPIATYLLYFACPNSTDEGTCRLIQKPQLDNVVSLSFLQSLFKVEAFVVYLAWYAFTVIAWAIIPSIWVKGTPLRDGNHKMYKMNATGLAIIQIIKSGPNGFTYLADNWIPLLTSSLIMSTAQATYLYAISFKGDRLLALGGNTGNLIHDKFFLGRELNPSIGSFDIKTFNELRPGLILWWLIDMSLVCKQYTNYGRISDSMLLVIGFQGWYVFDALYCESSILTQMDIVVDGFGFMLAFGDLTWVPFTYSLQARFLANHPNDLGMVGVFCIVALQLLGYYIFRVSNAEKNEFRTGNNPKNLQFLQTKRGTKLLISGWWGFLRHPNYLGDWIMALAWTLPAGFLTPLVYFYPVYFLILLIHRSIRDDAHCREKYGDDWERYLEKVPYCIFPYSEYIANTGETRLMRLVY</sequence>
<evidence type="ECO:0000256" key="15">
    <source>
        <dbReference type="ARBA" id="ARBA00052254"/>
    </source>
</evidence>
<evidence type="ECO:0000256" key="11">
    <source>
        <dbReference type="ARBA" id="ARBA00023098"/>
    </source>
</evidence>
<keyword evidence="12 20" id="KW-0472">Membrane</keyword>
<feature type="transmembrane region" description="Helical" evidence="20">
    <location>
        <begin position="85"/>
        <end position="107"/>
    </location>
</feature>
<evidence type="ECO:0000256" key="5">
    <source>
        <dbReference type="ARBA" id="ARBA00022692"/>
    </source>
</evidence>
<feature type="transmembrane region" description="Helical" evidence="20">
    <location>
        <begin position="26"/>
        <end position="47"/>
    </location>
</feature>
<comment type="similarity">
    <text evidence="2">Belongs to the ERG4/ERG24 family.</text>
</comment>
<dbReference type="GO" id="GO:0050613">
    <property type="term" value="F:Delta14-sterol reductase activity"/>
    <property type="evidence" value="ECO:0007669"/>
    <property type="project" value="UniProtKB-EC"/>
</dbReference>
<organism evidence="21 22">
    <name type="scientific">Wallemia mellicola</name>
    <dbReference type="NCBI Taxonomy" id="1708541"/>
    <lineage>
        <taxon>Eukaryota</taxon>
        <taxon>Fungi</taxon>
        <taxon>Dikarya</taxon>
        <taxon>Basidiomycota</taxon>
        <taxon>Wallemiomycotina</taxon>
        <taxon>Wallemiomycetes</taxon>
        <taxon>Wallemiales</taxon>
        <taxon>Wallemiaceae</taxon>
        <taxon>Wallemia</taxon>
    </lineage>
</organism>
<evidence type="ECO:0000256" key="4">
    <source>
        <dbReference type="ARBA" id="ARBA00022516"/>
    </source>
</evidence>
<evidence type="ECO:0000256" key="8">
    <source>
        <dbReference type="ARBA" id="ARBA00022989"/>
    </source>
</evidence>
<evidence type="ECO:0000256" key="7">
    <source>
        <dbReference type="ARBA" id="ARBA00022955"/>
    </source>
</evidence>
<dbReference type="PROSITE" id="PS01018">
    <property type="entry name" value="STEROL_REDUCT_2"/>
    <property type="match status" value="1"/>
</dbReference>
<evidence type="ECO:0000256" key="10">
    <source>
        <dbReference type="ARBA" id="ARBA00023011"/>
    </source>
</evidence>
<evidence type="ECO:0000313" key="21">
    <source>
        <dbReference type="EMBL" id="TIC63365.1"/>
    </source>
</evidence>
<evidence type="ECO:0000256" key="19">
    <source>
        <dbReference type="ARBA" id="ARBA00083315"/>
    </source>
</evidence>
<feature type="transmembrane region" description="Helical" evidence="20">
    <location>
        <begin position="272"/>
        <end position="290"/>
    </location>
</feature>
<dbReference type="PANTHER" id="PTHR21257">
    <property type="entry name" value="DELTA(14)-STEROL REDUCTASE"/>
    <property type="match status" value="1"/>
</dbReference>
<dbReference type="InterPro" id="IPR018083">
    <property type="entry name" value="Sterol_reductase_CS"/>
</dbReference>
<dbReference type="Proteomes" id="UP000310708">
    <property type="component" value="Unassembled WGS sequence"/>
</dbReference>
<keyword evidence="14" id="KW-0753">Steroid metabolism</keyword>
<comment type="catalytic activity">
    <reaction evidence="15">
        <text>4,4-dimethyl-5alpha-cholesta-8,24-dien-3beta-ol + NADP(+) = 4,4-dimethyl-5alpha-cholesta-8,14,24-trien-3beta-ol + NADPH + H(+)</text>
        <dbReference type="Rhea" id="RHEA:18561"/>
        <dbReference type="ChEBI" id="CHEBI:15378"/>
        <dbReference type="ChEBI" id="CHEBI:17813"/>
        <dbReference type="ChEBI" id="CHEBI:18364"/>
        <dbReference type="ChEBI" id="CHEBI:57783"/>
        <dbReference type="ChEBI" id="CHEBI:58349"/>
        <dbReference type="EC" id="1.3.1.70"/>
    </reaction>
    <physiologicalReaction direction="right-to-left" evidence="15">
        <dbReference type="Rhea" id="RHEA:18563"/>
    </physiologicalReaction>
</comment>
<gene>
    <name evidence="21" type="ORF">E3Q01_03402</name>
</gene>
<evidence type="ECO:0000256" key="14">
    <source>
        <dbReference type="ARBA" id="ARBA00023221"/>
    </source>
</evidence>